<dbReference type="AlphaFoldDB" id="A0A4Y2T6N6"/>
<feature type="compositionally biased region" description="Polar residues" evidence="1">
    <location>
        <begin position="7"/>
        <end position="24"/>
    </location>
</feature>
<dbReference type="Proteomes" id="UP000499080">
    <property type="component" value="Unassembled WGS sequence"/>
</dbReference>
<keyword evidence="3" id="KW-1185">Reference proteome</keyword>
<feature type="region of interest" description="Disordered" evidence="1">
    <location>
        <begin position="216"/>
        <end position="249"/>
    </location>
</feature>
<dbReference type="EMBL" id="BGPR01026289">
    <property type="protein sequence ID" value="GBN95881.1"/>
    <property type="molecule type" value="Genomic_DNA"/>
</dbReference>
<feature type="compositionally biased region" description="Polar residues" evidence="1">
    <location>
        <begin position="216"/>
        <end position="242"/>
    </location>
</feature>
<protein>
    <submittedName>
        <fullName evidence="2">Uncharacterized protein</fullName>
    </submittedName>
</protein>
<name>A0A4Y2T6N6_ARAVE</name>
<comment type="caution">
    <text evidence="2">The sequence shown here is derived from an EMBL/GenBank/DDBJ whole genome shotgun (WGS) entry which is preliminary data.</text>
</comment>
<gene>
    <name evidence="2" type="ORF">AVEN_13356_1</name>
</gene>
<feature type="region of interest" description="Disordered" evidence="1">
    <location>
        <begin position="1"/>
        <end position="24"/>
    </location>
</feature>
<accession>A0A4Y2T6N6</accession>
<reference evidence="2 3" key="1">
    <citation type="journal article" date="2019" name="Sci. Rep.">
        <title>Orb-weaving spider Araneus ventricosus genome elucidates the spidroin gene catalogue.</title>
        <authorList>
            <person name="Kono N."/>
            <person name="Nakamura H."/>
            <person name="Ohtoshi R."/>
            <person name="Moran D.A.P."/>
            <person name="Shinohara A."/>
            <person name="Yoshida Y."/>
            <person name="Fujiwara M."/>
            <person name="Mori M."/>
            <person name="Tomita M."/>
            <person name="Arakawa K."/>
        </authorList>
    </citation>
    <scope>NUCLEOTIDE SEQUENCE [LARGE SCALE GENOMIC DNA]</scope>
</reference>
<evidence type="ECO:0000313" key="2">
    <source>
        <dbReference type="EMBL" id="GBN95881.1"/>
    </source>
</evidence>
<feature type="non-terminal residue" evidence="2">
    <location>
        <position position="1"/>
    </location>
</feature>
<evidence type="ECO:0000313" key="3">
    <source>
        <dbReference type="Proteomes" id="UP000499080"/>
    </source>
</evidence>
<proteinExistence type="predicted"/>
<organism evidence="2 3">
    <name type="scientific">Araneus ventricosus</name>
    <name type="common">Orbweaver spider</name>
    <name type="synonym">Epeira ventricosa</name>
    <dbReference type="NCBI Taxonomy" id="182803"/>
    <lineage>
        <taxon>Eukaryota</taxon>
        <taxon>Metazoa</taxon>
        <taxon>Ecdysozoa</taxon>
        <taxon>Arthropoda</taxon>
        <taxon>Chelicerata</taxon>
        <taxon>Arachnida</taxon>
        <taxon>Araneae</taxon>
        <taxon>Araneomorphae</taxon>
        <taxon>Entelegynae</taxon>
        <taxon>Araneoidea</taxon>
        <taxon>Araneidae</taxon>
        <taxon>Araneus</taxon>
    </lineage>
</organism>
<sequence length="268" mass="29109">GTPLLAHTTSAQFHQRNSTSNSSKCNFYSSATHSGHSTHTLFRALHLAQPTQLHLPLQDSSTQDNSTQHNSTRHHSAHLLQRTYSGCSLQCVTPLVGSTPLQRNLFSVTYFSVNTSVQFWLQLSPISAPTSVLTPLVALHSAQSSTSAQSPLGTPFQRNSHSVHSHLSVISLSSLTQRASLPLSAIPTQPPHSKATPTVQLYSWNSFRALHSSATPIQGITQRNSTQGNSTQRNSTQRNSFSAHPHSAHARLEQFTSAQPIQGNSTQL</sequence>
<evidence type="ECO:0000256" key="1">
    <source>
        <dbReference type="SAM" id="MobiDB-lite"/>
    </source>
</evidence>